<feature type="domain" description="DCUN1" evidence="2">
    <location>
        <begin position="1"/>
        <end position="172"/>
    </location>
</feature>
<dbReference type="InterPro" id="IPR005176">
    <property type="entry name" value="PONY_dom"/>
</dbReference>
<dbReference type="PANTHER" id="PTHR12281:SF31">
    <property type="entry name" value="DCN1-LIKE PROTEIN 3"/>
    <property type="match status" value="1"/>
</dbReference>
<dbReference type="PANTHER" id="PTHR12281">
    <property type="entry name" value="RP42 RELATED"/>
    <property type="match status" value="1"/>
</dbReference>
<evidence type="ECO:0000256" key="1">
    <source>
        <dbReference type="RuleBase" id="RU410713"/>
    </source>
</evidence>
<dbReference type="EMBL" id="JABFUD020000024">
    <property type="protein sequence ID" value="KAI5060281.1"/>
    <property type="molecule type" value="Genomic_DNA"/>
</dbReference>
<dbReference type="PROSITE" id="PS51229">
    <property type="entry name" value="DCUN1"/>
    <property type="match status" value="1"/>
</dbReference>
<dbReference type="FunFam" id="1.10.238.200:FF:000006">
    <property type="entry name" value="Defective in cullin neddylation protein"/>
    <property type="match status" value="1"/>
</dbReference>
<sequence>MMPSRFSGRGCGDTRMWEMYAEYADIASSEESPGRIKARLSALSAFAESQGLTGTAALEGLTRLKTELSWELAVSTRFALFYGFVFFICRERGQKSLAVSTAVEAWHLSMTGRFKLLEQWCAFVQRHQRHAISEDTWRQLLEFSQNVNDDLSNYDPEGAWPVLVDDFVDSVYRKSIPKGCHVDQMSCCGGETDMIVAEPTNQSPGNEAASAVAVPARSKRRRCDSRMEVSDLESVNCIAQRLAEMSSPLSCKRLCTSPGDAAEAMEGVVNVDVQDGSSGLNELFDGLRSSENMSHLQPASQGWTALDTAKSTLPWTNLACTGHNCVCPGSGTKDGKESRNTINRELLEFGGVFFASKGEGSVGHVYS</sequence>
<organism evidence="3 4">
    <name type="scientific">Adiantum capillus-veneris</name>
    <name type="common">Maidenhair fern</name>
    <dbReference type="NCBI Taxonomy" id="13818"/>
    <lineage>
        <taxon>Eukaryota</taxon>
        <taxon>Viridiplantae</taxon>
        <taxon>Streptophyta</taxon>
        <taxon>Embryophyta</taxon>
        <taxon>Tracheophyta</taxon>
        <taxon>Polypodiopsida</taxon>
        <taxon>Polypodiidae</taxon>
        <taxon>Polypodiales</taxon>
        <taxon>Pteridineae</taxon>
        <taxon>Pteridaceae</taxon>
        <taxon>Vittarioideae</taxon>
        <taxon>Adiantum</taxon>
    </lineage>
</organism>
<evidence type="ECO:0000313" key="4">
    <source>
        <dbReference type="Proteomes" id="UP000886520"/>
    </source>
</evidence>
<proteinExistence type="predicted"/>
<dbReference type="OrthoDB" id="286637at2759"/>
<dbReference type="GO" id="GO:0031624">
    <property type="term" value="F:ubiquitin conjugating enzyme binding"/>
    <property type="evidence" value="ECO:0007669"/>
    <property type="project" value="TreeGrafter"/>
</dbReference>
<dbReference type="GO" id="GO:0032182">
    <property type="term" value="F:ubiquitin-like protein binding"/>
    <property type="evidence" value="ECO:0007669"/>
    <property type="project" value="TreeGrafter"/>
</dbReference>
<dbReference type="GO" id="GO:0000151">
    <property type="term" value="C:ubiquitin ligase complex"/>
    <property type="evidence" value="ECO:0007669"/>
    <property type="project" value="TreeGrafter"/>
</dbReference>
<protein>
    <recommendedName>
        <fullName evidence="1">Defective in cullin neddylation protein</fullName>
    </recommendedName>
</protein>
<comment type="caution">
    <text evidence="3">The sequence shown here is derived from an EMBL/GenBank/DDBJ whole genome shotgun (WGS) entry which is preliminary data.</text>
</comment>
<dbReference type="GO" id="GO:0097602">
    <property type="term" value="F:cullin family protein binding"/>
    <property type="evidence" value="ECO:0007669"/>
    <property type="project" value="TreeGrafter"/>
</dbReference>
<gene>
    <name evidence="3" type="ORF">GOP47_0024701</name>
</gene>
<comment type="function">
    <text evidence="1">Neddylation of cullins play an essential role in the regulation of SCF-type complexes activity.</text>
</comment>
<dbReference type="InterPro" id="IPR014764">
    <property type="entry name" value="DCN-prot"/>
</dbReference>
<name>A0A9D4Z5A4_ADICA</name>
<dbReference type="Pfam" id="PF03556">
    <property type="entry name" value="Cullin_binding"/>
    <property type="match status" value="1"/>
</dbReference>
<dbReference type="Gene3D" id="1.10.238.200">
    <property type="entry name" value="Cullin, PONY binding domain"/>
    <property type="match status" value="1"/>
</dbReference>
<dbReference type="InterPro" id="IPR042460">
    <property type="entry name" value="DCN1-like_PONY"/>
</dbReference>
<dbReference type="GO" id="GO:0045116">
    <property type="term" value="P:protein neddylation"/>
    <property type="evidence" value="ECO:0007669"/>
    <property type="project" value="TreeGrafter"/>
</dbReference>
<dbReference type="AlphaFoldDB" id="A0A9D4Z5A4"/>
<dbReference type="Proteomes" id="UP000886520">
    <property type="component" value="Chromosome 24"/>
</dbReference>
<keyword evidence="4" id="KW-1185">Reference proteome</keyword>
<accession>A0A9D4Z5A4</accession>
<reference evidence="3" key="1">
    <citation type="submission" date="2021-01" db="EMBL/GenBank/DDBJ databases">
        <title>Adiantum capillus-veneris genome.</title>
        <authorList>
            <person name="Fang Y."/>
            <person name="Liao Q."/>
        </authorList>
    </citation>
    <scope>NUCLEOTIDE SEQUENCE</scope>
    <source>
        <strain evidence="3">H3</strain>
        <tissue evidence="3">Leaf</tissue>
    </source>
</reference>
<evidence type="ECO:0000259" key="2">
    <source>
        <dbReference type="PROSITE" id="PS51229"/>
    </source>
</evidence>
<evidence type="ECO:0000313" key="3">
    <source>
        <dbReference type="EMBL" id="KAI5060281.1"/>
    </source>
</evidence>